<sequence length="604" mass="64779">MTPVTGGPARFLFLLGAVFLAAGSVPAGRRAQVLVADGLSAVYPVEFPLALVGTDSVEIDGRRLGPDEYALDLERGLLLFRRRPPHRSVIRVSCATLPPAVPASFRRYRPVPAEPEAGAALEPVFAPVDTAPVALGDLAIGGSKTIGVTIGGPEGSGLNQATRLAVSGMVEGVRVDAELSDQSSPIPPEGTTLEIDELDLIRIDVAAKDWRGRFGDVEFRLPTAGFGTVERRVVGGLVSGELGPVGARLGYARPRGRYGRTVLAGMDGVQGPYQLGPGGGSAMLVPGSEAVHLDGRRLTRGWDEDYTVDYSTGELVFTGRHVITRFSRIEAGYQYVVEAWERSDVIGGVSFLPGGLRVAADYYGESDDPLRSSRYELSADEREYLAGIGADTARAWLEGGIRVGAGEGDYELENGRYRYVGEGQGDYRVLFTFVGDSSGEYVFDDSIAAHRYAGAGAGDYVAAYRVELPGRSELGRVEFDYRPGPFRLGLAGIGRRSLLNLFADGGAPEFGGAAAGWAGWTGERSELRYQGRAFLPGFVQPGGDSLVDVEYRWGGLEQERVRLVNELTGRQELRDWLEVGVDLGLLHTFDDSRLARCLGRIRAG</sequence>
<gene>
    <name evidence="1" type="ORF">ENN51_09705</name>
</gene>
<reference evidence="1" key="1">
    <citation type="journal article" date="2020" name="mSystems">
        <title>Genome- and Community-Level Interaction Insights into Carbon Utilization and Element Cycling Functions of Hydrothermarchaeota in Hydrothermal Sediment.</title>
        <authorList>
            <person name="Zhou Z."/>
            <person name="Liu Y."/>
            <person name="Xu W."/>
            <person name="Pan J."/>
            <person name="Luo Z.H."/>
            <person name="Li M."/>
        </authorList>
    </citation>
    <scope>NUCLEOTIDE SEQUENCE [LARGE SCALE GENOMIC DNA]</scope>
    <source>
        <strain evidence="1">SpSt-1182</strain>
    </source>
</reference>
<name>A0A7V0T7D7_UNCW3</name>
<dbReference type="AlphaFoldDB" id="A0A7V0T7D7"/>
<protein>
    <submittedName>
        <fullName evidence="1">Uncharacterized protein</fullName>
    </submittedName>
</protein>
<evidence type="ECO:0000313" key="1">
    <source>
        <dbReference type="EMBL" id="HDR00540.1"/>
    </source>
</evidence>
<dbReference type="Proteomes" id="UP000885672">
    <property type="component" value="Unassembled WGS sequence"/>
</dbReference>
<comment type="caution">
    <text evidence="1">The sequence shown here is derived from an EMBL/GenBank/DDBJ whole genome shotgun (WGS) entry which is preliminary data.</text>
</comment>
<feature type="non-terminal residue" evidence="1">
    <location>
        <position position="604"/>
    </location>
</feature>
<organism evidence="1">
    <name type="scientific">candidate division WOR-3 bacterium</name>
    <dbReference type="NCBI Taxonomy" id="2052148"/>
    <lineage>
        <taxon>Bacteria</taxon>
        <taxon>Bacteria division WOR-3</taxon>
    </lineage>
</organism>
<dbReference type="EMBL" id="DSBX01000374">
    <property type="protein sequence ID" value="HDR00540.1"/>
    <property type="molecule type" value="Genomic_DNA"/>
</dbReference>
<proteinExistence type="predicted"/>
<accession>A0A7V0T7D7</accession>